<feature type="signal peptide" evidence="2">
    <location>
        <begin position="1"/>
        <end position="26"/>
    </location>
</feature>
<keyword evidence="4" id="KW-1185">Reference proteome</keyword>
<protein>
    <submittedName>
        <fullName evidence="3">DUF2066 domain-containing protein</fullName>
    </submittedName>
</protein>
<dbReference type="Pfam" id="PF09839">
    <property type="entry name" value="DUF2066"/>
    <property type="match status" value="1"/>
</dbReference>
<sequence>MRRLWSLLCKTLSFSFLLSLSCYSFSAELTDLFQAEVDANQSQSQWQQAAVSAVLVKLTGSEQILTHQAVKTAIRSSSDYIKQYQMVQRDGRNLLQVSLDQQKISSMLQQLQIPIWGSRRPDVLIWLTEKTLDQPQLVLLAEHPLRNALAAQAKRYGLSYLYPKYDEAELALVNATALWSGDWTGLTQASPRYQATQVFNLLLEQQVDMTGQLQYRLTIQTMVDAALQQQEFSGADASALLLQFSQQLAAAQAAKYAVNVQASAVADGSVQLTLDGIAGLTDLVEVQKVFSSMLTVRQQQLVEFKPGTATIRLTFAASEVDFYQALALEKKLQPVIVTDLTTPQTIAAETTAADGQLAEPALSAAEQALEAALSSETTVGSETTVSSEATNTADTATDPSQTALQLPVPVEVQIPAGHTHFRFVRP</sequence>
<feature type="compositionally biased region" description="Polar residues" evidence="1">
    <location>
        <begin position="391"/>
        <end position="401"/>
    </location>
</feature>
<feature type="region of interest" description="Disordered" evidence="1">
    <location>
        <begin position="375"/>
        <end position="401"/>
    </location>
</feature>
<dbReference type="EMBL" id="SACS01000002">
    <property type="protein sequence ID" value="RVU41190.1"/>
    <property type="molecule type" value="Genomic_DNA"/>
</dbReference>
<comment type="caution">
    <text evidence="3">The sequence shown here is derived from an EMBL/GenBank/DDBJ whole genome shotgun (WGS) entry which is preliminary data.</text>
</comment>
<proteinExistence type="predicted"/>
<evidence type="ECO:0000313" key="4">
    <source>
        <dbReference type="Proteomes" id="UP000283077"/>
    </source>
</evidence>
<dbReference type="AlphaFoldDB" id="A0A437R339"/>
<accession>A0A437R339</accession>
<evidence type="ECO:0000313" key="3">
    <source>
        <dbReference type="EMBL" id="RVU41190.1"/>
    </source>
</evidence>
<organism evidence="3 4">
    <name type="scientific">Rheinheimera riviphila</name>
    <dbReference type="NCBI Taxonomy" id="1834037"/>
    <lineage>
        <taxon>Bacteria</taxon>
        <taxon>Pseudomonadati</taxon>
        <taxon>Pseudomonadota</taxon>
        <taxon>Gammaproteobacteria</taxon>
        <taxon>Chromatiales</taxon>
        <taxon>Chromatiaceae</taxon>
        <taxon>Rheinheimera</taxon>
    </lineage>
</organism>
<evidence type="ECO:0000256" key="1">
    <source>
        <dbReference type="SAM" id="MobiDB-lite"/>
    </source>
</evidence>
<gene>
    <name evidence="3" type="ORF">EOE67_03025</name>
</gene>
<dbReference type="PROSITE" id="PS51257">
    <property type="entry name" value="PROKAR_LIPOPROTEIN"/>
    <property type="match status" value="1"/>
</dbReference>
<reference evidence="3 4" key="1">
    <citation type="submission" date="2019-01" db="EMBL/GenBank/DDBJ databases">
        <authorList>
            <person name="Chen W.-M."/>
        </authorList>
    </citation>
    <scope>NUCLEOTIDE SEQUENCE [LARGE SCALE GENOMIC DNA]</scope>
    <source>
        <strain evidence="3 4">KYPC3</strain>
    </source>
</reference>
<dbReference type="RefSeq" id="WP_127697573.1">
    <property type="nucleotide sequence ID" value="NZ_SACS01000002.1"/>
</dbReference>
<dbReference type="InterPro" id="IPR018642">
    <property type="entry name" value="DUF2066"/>
</dbReference>
<dbReference type="OrthoDB" id="6195299at2"/>
<name>A0A437R339_9GAMM</name>
<feature type="compositionally biased region" description="Low complexity" evidence="1">
    <location>
        <begin position="375"/>
        <end position="390"/>
    </location>
</feature>
<feature type="chain" id="PRO_5019282832" evidence="2">
    <location>
        <begin position="27"/>
        <end position="426"/>
    </location>
</feature>
<evidence type="ECO:0000256" key="2">
    <source>
        <dbReference type="SAM" id="SignalP"/>
    </source>
</evidence>
<keyword evidence="2" id="KW-0732">Signal</keyword>
<dbReference type="Proteomes" id="UP000283077">
    <property type="component" value="Unassembled WGS sequence"/>
</dbReference>